<feature type="transmembrane region" description="Helical" evidence="1">
    <location>
        <begin position="41"/>
        <end position="58"/>
    </location>
</feature>
<feature type="transmembrane region" description="Helical" evidence="1">
    <location>
        <begin position="70"/>
        <end position="91"/>
    </location>
</feature>
<evidence type="ECO:0000313" key="4">
    <source>
        <dbReference type="Proteomes" id="UP001324427"/>
    </source>
</evidence>
<protein>
    <recommendedName>
        <fullName evidence="2">Linalool dehydratase/isomerase domain-containing protein</fullName>
    </recommendedName>
</protein>
<feature type="domain" description="Linalool dehydratase/isomerase" evidence="2">
    <location>
        <begin position="230"/>
        <end position="527"/>
    </location>
</feature>
<accession>A0AAV9JIT1</accession>
<dbReference type="InterPro" id="IPR041411">
    <property type="entry name" value="Ldi"/>
</dbReference>
<feature type="transmembrane region" description="Helical" evidence="1">
    <location>
        <begin position="98"/>
        <end position="124"/>
    </location>
</feature>
<keyword evidence="1" id="KW-0812">Transmembrane</keyword>
<dbReference type="AlphaFoldDB" id="A0AAV9JIT1"/>
<dbReference type="EMBL" id="JAVFHQ010000021">
    <property type="protein sequence ID" value="KAK4545096.1"/>
    <property type="molecule type" value="Genomic_DNA"/>
</dbReference>
<gene>
    <name evidence="3" type="ORF">LTR36_003647</name>
</gene>
<reference evidence="3 4" key="1">
    <citation type="submission" date="2021-11" db="EMBL/GenBank/DDBJ databases">
        <title>Black yeast isolated from Biological Soil Crust.</title>
        <authorList>
            <person name="Kurbessoian T."/>
        </authorList>
    </citation>
    <scope>NUCLEOTIDE SEQUENCE [LARGE SCALE GENOMIC DNA]</scope>
    <source>
        <strain evidence="3 4">CCFEE 5522</strain>
    </source>
</reference>
<keyword evidence="1" id="KW-1133">Transmembrane helix</keyword>
<dbReference type="Pfam" id="PF18566">
    <property type="entry name" value="Ldi"/>
    <property type="match status" value="1"/>
</dbReference>
<comment type="caution">
    <text evidence="3">The sequence shown here is derived from an EMBL/GenBank/DDBJ whole genome shotgun (WGS) entry which is preliminary data.</text>
</comment>
<name>A0AAV9JIT1_9PEZI</name>
<keyword evidence="1" id="KW-0472">Membrane</keyword>
<keyword evidence="4" id="KW-1185">Reference proteome</keyword>
<sequence>MSTGKAVGEYSFVGGFRWKDVLIPSDVATGRTKWYYQRRTLLQYATVASVGLLAFYQLENPSLRAAGLGLLFPGAGLVAVCTIPALISFLLSTCAIPFALFAWFGCGGVAFPIFLWVGTTVLAAGLARQSVLEQAGVIWTAICVFGVSYVSWQTRAGNAEGREKRQKRNEYLVDAVQQNQAAAAQSQPGSREVDETTLRFLQWTLELGLSGKTDFSYHDVIDQFQTSAIRYQLYEAVSGLGCYQHVYAPNFHGYCSLAQRNIIEKSLTKKVMGFWKWESMVGKFNVTDWDPCYKDNIMVSGYVLQAIGIYQGNTGDSRYCEKDSLVFEITDNVKFKYDLAGVADAVYRNMDENPYCLYPCEPNWVYTLCNLVGISGIVATDRLLGNTHGDQIKRRFESSLEKEFSETNGSIIPIRSELTGFTIPGLAGVLNDAINSVLCAAFLPHIAHRNWAFTKRENIQRDAKGKMTIVNMKGADKLDPGNYKPGEGSIRAIVAAAAGEFGDEEIRKEMLRQLDEEYHPVYETRTRALKNKGLSTIEQGVALRARLCRYQDWCKMIQEGLPEQISRGPILDDVPFPEVLVAKAYSHDGESIELVLYNGKGAGTFKLGFIRLHPGKTYTLGNESAVADAQGRAHFSITLDGRTATILAPVL</sequence>
<evidence type="ECO:0000259" key="2">
    <source>
        <dbReference type="Pfam" id="PF18566"/>
    </source>
</evidence>
<evidence type="ECO:0000313" key="3">
    <source>
        <dbReference type="EMBL" id="KAK4545096.1"/>
    </source>
</evidence>
<dbReference type="Proteomes" id="UP001324427">
    <property type="component" value="Unassembled WGS sequence"/>
</dbReference>
<evidence type="ECO:0000256" key="1">
    <source>
        <dbReference type="SAM" id="Phobius"/>
    </source>
</evidence>
<proteinExistence type="predicted"/>
<organism evidence="3 4">
    <name type="scientific">Oleoguttula mirabilis</name>
    <dbReference type="NCBI Taxonomy" id="1507867"/>
    <lineage>
        <taxon>Eukaryota</taxon>
        <taxon>Fungi</taxon>
        <taxon>Dikarya</taxon>
        <taxon>Ascomycota</taxon>
        <taxon>Pezizomycotina</taxon>
        <taxon>Dothideomycetes</taxon>
        <taxon>Dothideomycetidae</taxon>
        <taxon>Mycosphaerellales</taxon>
        <taxon>Teratosphaeriaceae</taxon>
        <taxon>Oleoguttula</taxon>
    </lineage>
</organism>